<dbReference type="VEuPathDB" id="FungiDB:MYCFIDRAFT_119385"/>
<evidence type="ECO:0000313" key="8">
    <source>
        <dbReference type="Proteomes" id="UP000016932"/>
    </source>
</evidence>
<dbReference type="GO" id="GO:0006999">
    <property type="term" value="P:nuclear pore organization"/>
    <property type="evidence" value="ECO:0007669"/>
    <property type="project" value="TreeGrafter"/>
</dbReference>
<dbReference type="OrthoDB" id="6162375at2759"/>
<feature type="coiled-coil region" evidence="4">
    <location>
        <begin position="358"/>
        <end position="385"/>
    </location>
</feature>
<dbReference type="Pfam" id="PF18570">
    <property type="entry name" value="Nup54_57_C"/>
    <property type="match status" value="1"/>
</dbReference>
<dbReference type="KEGG" id="pfj:MYCFIDRAFT_119385"/>
<dbReference type="STRING" id="383855.M3ALE4"/>
<sequence>QSSTNTGGGGLFGSNAQSNTNTGGGGLFGSNVQSNTNTGGGGLFGASTAQNQNAGASTTQQQQQPQQQQALKASSFNPQTVTVGNLGHTMTHAQLQRLQFSGASTVPNEKSITKQIQTVKDKWNPALPKQLDPNAPNNIPTTILKTYFYNAAAKEYAPFFYPDESRGEDEKSWEEALSQRPELPKIDGQEVTTLTYVPVLCVGFQALGQRVETQAKIIEQMRIRLHEMNNSLSAVMAAHQQRITVKINNVKKQHQVLSQRCLRLAVKVQVLRNRGYALDPQEESLRRTLLDLEKQVTDPGFIGREDEIWARMVALRERARWLEEEGKRVAGQIQDQSRNSGKQGGVSEEVLAKTRKILKDYDGQLRHLVKEMEDVKEEYAAWEETQRSR</sequence>
<comment type="subcellular location">
    <subcellularLocation>
        <location evidence="1">Nucleus</location>
    </subcellularLocation>
</comment>
<keyword evidence="3" id="KW-0539">Nucleus</keyword>
<feature type="non-terminal residue" evidence="7">
    <location>
        <position position="389"/>
    </location>
</feature>
<feature type="compositionally biased region" description="Low complexity" evidence="5">
    <location>
        <begin position="48"/>
        <end position="70"/>
    </location>
</feature>
<feature type="domain" description="Nucleoporin Nup54 alpha-helical" evidence="6">
    <location>
        <begin position="166"/>
        <end position="312"/>
    </location>
</feature>
<dbReference type="GO" id="GO:0044613">
    <property type="term" value="C:nuclear pore central transport channel"/>
    <property type="evidence" value="ECO:0007669"/>
    <property type="project" value="TreeGrafter"/>
</dbReference>
<dbReference type="EMBL" id="KB446556">
    <property type="protein sequence ID" value="EME85411.1"/>
    <property type="molecule type" value="Genomic_DNA"/>
</dbReference>
<feature type="non-terminal residue" evidence="7">
    <location>
        <position position="1"/>
    </location>
</feature>
<evidence type="ECO:0000259" key="6">
    <source>
        <dbReference type="Pfam" id="PF13874"/>
    </source>
</evidence>
<dbReference type="Gene3D" id="1.20.5.490">
    <property type="entry name" value="Single helix bin"/>
    <property type="match status" value="1"/>
</dbReference>
<keyword evidence="2" id="KW-0813">Transport</keyword>
<evidence type="ECO:0000256" key="1">
    <source>
        <dbReference type="ARBA" id="ARBA00004123"/>
    </source>
</evidence>
<reference evidence="7 8" key="1">
    <citation type="journal article" date="2012" name="PLoS Pathog.">
        <title>Diverse lifestyles and strategies of plant pathogenesis encoded in the genomes of eighteen Dothideomycetes fungi.</title>
        <authorList>
            <person name="Ohm R.A."/>
            <person name="Feau N."/>
            <person name="Henrissat B."/>
            <person name="Schoch C.L."/>
            <person name="Horwitz B.A."/>
            <person name="Barry K.W."/>
            <person name="Condon B.J."/>
            <person name="Copeland A.C."/>
            <person name="Dhillon B."/>
            <person name="Glaser F."/>
            <person name="Hesse C.N."/>
            <person name="Kosti I."/>
            <person name="LaButti K."/>
            <person name="Lindquist E.A."/>
            <person name="Lucas S."/>
            <person name="Salamov A.A."/>
            <person name="Bradshaw R.E."/>
            <person name="Ciuffetti L."/>
            <person name="Hamelin R.C."/>
            <person name="Kema G.H.J."/>
            <person name="Lawrence C."/>
            <person name="Scott J.A."/>
            <person name="Spatafora J.W."/>
            <person name="Turgeon B.G."/>
            <person name="de Wit P.J.G.M."/>
            <person name="Zhong S."/>
            <person name="Goodwin S.B."/>
            <person name="Grigoriev I.V."/>
        </authorList>
    </citation>
    <scope>NUCLEOTIDE SEQUENCE [LARGE SCALE GENOMIC DNA]</scope>
    <source>
        <strain evidence="7 8">CIRAD86</strain>
    </source>
</reference>
<dbReference type="eggNOG" id="KOG3091">
    <property type="taxonomic scope" value="Eukaryota"/>
</dbReference>
<dbReference type="HOGENOM" id="CLU_023804_0_1_1"/>
<proteinExistence type="predicted"/>
<protein>
    <recommendedName>
        <fullName evidence="6">Nucleoporin Nup54 alpha-helical domain-containing protein</fullName>
    </recommendedName>
</protein>
<dbReference type="GO" id="GO:0036228">
    <property type="term" value="P:protein localization to nuclear inner membrane"/>
    <property type="evidence" value="ECO:0007669"/>
    <property type="project" value="TreeGrafter"/>
</dbReference>
<gene>
    <name evidence="7" type="ORF">MYCFIDRAFT_119385</name>
</gene>
<dbReference type="InterPro" id="IPR025712">
    <property type="entry name" value="Nup54_alpha-helical_dom"/>
</dbReference>
<keyword evidence="4" id="KW-0175">Coiled coil</keyword>
<dbReference type="GO" id="GO:0006607">
    <property type="term" value="P:NLS-bearing protein import into nucleus"/>
    <property type="evidence" value="ECO:0007669"/>
    <property type="project" value="TreeGrafter"/>
</dbReference>
<evidence type="ECO:0000256" key="3">
    <source>
        <dbReference type="ARBA" id="ARBA00023242"/>
    </source>
</evidence>
<evidence type="ECO:0000256" key="4">
    <source>
        <dbReference type="SAM" id="Coils"/>
    </source>
</evidence>
<organism evidence="7 8">
    <name type="scientific">Pseudocercospora fijiensis (strain CIRAD86)</name>
    <name type="common">Black leaf streak disease fungus</name>
    <name type="synonym">Mycosphaerella fijiensis</name>
    <dbReference type="NCBI Taxonomy" id="383855"/>
    <lineage>
        <taxon>Eukaryota</taxon>
        <taxon>Fungi</taxon>
        <taxon>Dikarya</taxon>
        <taxon>Ascomycota</taxon>
        <taxon>Pezizomycotina</taxon>
        <taxon>Dothideomycetes</taxon>
        <taxon>Dothideomycetidae</taxon>
        <taxon>Mycosphaerellales</taxon>
        <taxon>Mycosphaerellaceae</taxon>
        <taxon>Pseudocercospora</taxon>
    </lineage>
</organism>
<dbReference type="AlphaFoldDB" id="M3ALE4"/>
<evidence type="ECO:0000256" key="5">
    <source>
        <dbReference type="SAM" id="MobiDB-lite"/>
    </source>
</evidence>
<dbReference type="InterPro" id="IPR024864">
    <property type="entry name" value="Nup54/Nup57/Nup44"/>
</dbReference>
<dbReference type="Pfam" id="PF13874">
    <property type="entry name" value="Nup54"/>
    <property type="match status" value="1"/>
</dbReference>
<feature type="compositionally biased region" description="Gly residues" evidence="5">
    <location>
        <begin position="1"/>
        <end position="12"/>
    </location>
</feature>
<dbReference type="Gene3D" id="1.20.5.3600">
    <property type="match status" value="1"/>
</dbReference>
<name>M3ALE4_PSEFD</name>
<feature type="region of interest" description="Disordered" evidence="5">
    <location>
        <begin position="1"/>
        <end position="74"/>
    </location>
</feature>
<dbReference type="GeneID" id="19330393"/>
<dbReference type="PANTHER" id="PTHR13000:SF0">
    <property type="entry name" value="NUCLEOPORIN P54"/>
    <property type="match status" value="1"/>
</dbReference>
<dbReference type="RefSeq" id="XP_007923030.1">
    <property type="nucleotide sequence ID" value="XM_007924839.2"/>
</dbReference>
<evidence type="ECO:0000313" key="7">
    <source>
        <dbReference type="EMBL" id="EME85411.1"/>
    </source>
</evidence>
<dbReference type="GO" id="GO:0017056">
    <property type="term" value="F:structural constituent of nuclear pore"/>
    <property type="evidence" value="ECO:0007669"/>
    <property type="project" value="TreeGrafter"/>
</dbReference>
<keyword evidence="8" id="KW-1185">Reference proteome</keyword>
<dbReference type="PANTHER" id="PTHR13000">
    <property type="entry name" value="NUCLEOPORIN P54"/>
    <property type="match status" value="1"/>
</dbReference>
<dbReference type="Proteomes" id="UP000016932">
    <property type="component" value="Unassembled WGS sequence"/>
</dbReference>
<accession>M3ALE4</accession>
<evidence type="ECO:0000256" key="2">
    <source>
        <dbReference type="ARBA" id="ARBA00022448"/>
    </source>
</evidence>